<evidence type="ECO:0000313" key="24">
    <source>
        <dbReference type="Proteomes" id="UP001054945"/>
    </source>
</evidence>
<evidence type="ECO:0000256" key="6">
    <source>
        <dbReference type="ARBA" id="ARBA00041812"/>
    </source>
</evidence>
<evidence type="ECO:0000256" key="5">
    <source>
        <dbReference type="ARBA" id="ARBA00040276"/>
    </source>
</evidence>
<dbReference type="GO" id="GO:0005737">
    <property type="term" value="C:cytoplasm"/>
    <property type="evidence" value="ECO:0007669"/>
    <property type="project" value="TreeGrafter"/>
</dbReference>
<dbReference type="EMBL" id="BPLR01018325">
    <property type="protein sequence ID" value="GIY98681.1"/>
    <property type="molecule type" value="Genomic_DNA"/>
</dbReference>
<comment type="catalytic activity">
    <reaction evidence="12">
        <text>15-oxo-(5S,6R)-dihydroxy-(7E,9E,11Z)-eicosatrienoate + NADH + H(+) = (5S,6R,15S)-trihydroxy-(7E,9E,11Z)-eicosatrienoate + NAD(+)</text>
        <dbReference type="Rhea" id="RHEA:41596"/>
        <dbReference type="ChEBI" id="CHEBI:15378"/>
        <dbReference type="ChEBI" id="CHEBI:57540"/>
        <dbReference type="ChEBI" id="CHEBI:57945"/>
        <dbReference type="ChEBI" id="CHEBI:78325"/>
        <dbReference type="ChEBI" id="CHEBI:78329"/>
    </reaction>
    <physiologicalReaction direction="left-to-right" evidence="12">
        <dbReference type="Rhea" id="RHEA:41597"/>
    </physiologicalReaction>
</comment>
<dbReference type="PRINTS" id="PR00080">
    <property type="entry name" value="SDRFAMILY"/>
</dbReference>
<reference evidence="23 24" key="1">
    <citation type="submission" date="2021-06" db="EMBL/GenBank/DDBJ databases">
        <title>Caerostris extrusa draft genome.</title>
        <authorList>
            <person name="Kono N."/>
            <person name="Arakawa K."/>
        </authorList>
    </citation>
    <scope>NUCLEOTIDE SEQUENCE [LARGE SCALE GENOMIC DNA]</scope>
</reference>
<dbReference type="PROSITE" id="PS00061">
    <property type="entry name" value="ADH_SHORT"/>
    <property type="match status" value="1"/>
</dbReference>
<comment type="function">
    <text evidence="8">Catalyzes the NAD-dependent dehydrogenation (oxidation) of a broad array of hydroxylated polyunsaturated fatty acids (mainly eicosanoids and docosanoids, including prostaglandins, lipoxins and resolvins), yielding their corresponding keto (oxo) metabolites. Decreases the levels of the pro-proliferative prostaglandins such as prostaglandin E2 (whose activity is increased in cancer because of an increase in the expression of cyclooxygenase 2) and generates oxo-fatty acid products that can profoundly influence cell function by abrogating pro-inflammatory cytokine expression. Converts resolvins E1, D1 and D2 to their oxo products, which represents a mode of resolvin inactivation. Resolvin E1 plays important roles during the resolution phase of acute inflammation, while resolvins D1 and D2 have a unique role in obesity-induced adipose inflammation.</text>
</comment>
<protein>
    <recommendedName>
        <fullName evidence="5">15-hydroxyprostaglandin dehydrogenase [NAD(+)]</fullName>
        <ecNumber evidence="3">1.1.1.141</ecNumber>
        <ecNumber evidence="4">1.1.1.232</ecNumber>
    </recommendedName>
    <alternativeName>
        <fullName evidence="7">Eicosanoid/docosanoid dehydrogenase [NAD(+)]</fullName>
    </alternativeName>
    <alternativeName>
        <fullName evidence="6">Prostaglandin dehydrogenase 1</fullName>
    </alternativeName>
</protein>
<dbReference type="PRINTS" id="PR00081">
    <property type="entry name" value="GDHRDH"/>
</dbReference>
<evidence type="ECO:0000256" key="11">
    <source>
        <dbReference type="ARBA" id="ARBA00048008"/>
    </source>
</evidence>
<comment type="catalytic activity">
    <reaction evidence="21">
        <text>resolvin E1 + NAD(+) = 18-oxo-resolvin E1 + NADH + H(+)</text>
        <dbReference type="Rhea" id="RHEA:49244"/>
        <dbReference type="ChEBI" id="CHEBI:15378"/>
        <dbReference type="ChEBI" id="CHEBI:57540"/>
        <dbReference type="ChEBI" id="CHEBI:57945"/>
        <dbReference type="ChEBI" id="CHEBI:91000"/>
        <dbReference type="ChEBI" id="CHEBI:91001"/>
    </reaction>
    <physiologicalReaction direction="left-to-right" evidence="21">
        <dbReference type="Rhea" id="RHEA:49245"/>
    </physiologicalReaction>
</comment>
<accession>A0AAV4XUF2</accession>
<proteinExistence type="inferred from homology"/>
<sequence>MSNSPVAIVTGGAQGLGAAIVTELLKKECRICIADIQESTLNEFAEEQKNIYGKENIITATCDVTKESDYTRIFDLTLKTFSKIDLLVNNAGIIREQEPHKVLDVNLMGPINGCKTALKYMGKSNGGKGGMVINTASIAGFLPIASVPVYVASKHGVIGLTRSFGHPYHLEKDAVIFTAICPSFIRTKLLNSKDDTLVSGLDFSQRTDLMSSEYVAKAVLKLLEEKINGSTLLVTSDRYQYIGVQQELEDISLE</sequence>
<evidence type="ECO:0000256" key="3">
    <source>
        <dbReference type="ARBA" id="ARBA00038968"/>
    </source>
</evidence>
<dbReference type="PANTHER" id="PTHR44229">
    <property type="entry name" value="15-HYDROXYPROSTAGLANDIN DEHYDROGENASE [NAD(+)]"/>
    <property type="match status" value="1"/>
</dbReference>
<organism evidence="23 24">
    <name type="scientific">Caerostris extrusa</name>
    <name type="common">Bark spider</name>
    <name type="synonym">Caerostris bankana</name>
    <dbReference type="NCBI Taxonomy" id="172846"/>
    <lineage>
        <taxon>Eukaryota</taxon>
        <taxon>Metazoa</taxon>
        <taxon>Ecdysozoa</taxon>
        <taxon>Arthropoda</taxon>
        <taxon>Chelicerata</taxon>
        <taxon>Arachnida</taxon>
        <taxon>Araneae</taxon>
        <taxon>Araneomorphae</taxon>
        <taxon>Entelegynae</taxon>
        <taxon>Araneoidea</taxon>
        <taxon>Araneidae</taxon>
        <taxon>Caerostris</taxon>
    </lineage>
</organism>
<dbReference type="PANTHER" id="PTHR44229:SF4">
    <property type="entry name" value="15-HYDROXYPROSTAGLANDIN DEHYDROGENASE [NAD(+)]"/>
    <property type="match status" value="1"/>
</dbReference>
<evidence type="ECO:0000256" key="21">
    <source>
        <dbReference type="ARBA" id="ARBA00049188"/>
    </source>
</evidence>
<evidence type="ECO:0000256" key="14">
    <source>
        <dbReference type="ARBA" id="ARBA00048170"/>
    </source>
</evidence>
<name>A0AAV4XUF2_CAEEX</name>
<comment type="catalytic activity">
    <reaction evidence="18">
        <text>prostaglandin E2 + NAD(+) = 15-oxoprostaglandin E2 + NADH + H(+)</text>
        <dbReference type="Rhea" id="RHEA:11876"/>
        <dbReference type="ChEBI" id="CHEBI:15378"/>
        <dbReference type="ChEBI" id="CHEBI:57400"/>
        <dbReference type="ChEBI" id="CHEBI:57540"/>
        <dbReference type="ChEBI" id="CHEBI:57945"/>
        <dbReference type="ChEBI" id="CHEBI:606564"/>
        <dbReference type="EC" id="1.1.1.141"/>
    </reaction>
    <physiologicalReaction direction="left-to-right" evidence="18">
        <dbReference type="Rhea" id="RHEA:11877"/>
    </physiologicalReaction>
</comment>
<dbReference type="EC" id="1.1.1.141" evidence="3"/>
<evidence type="ECO:0000256" key="16">
    <source>
        <dbReference type="ARBA" id="ARBA00048535"/>
    </source>
</evidence>
<dbReference type="InterPro" id="IPR036291">
    <property type="entry name" value="NAD(P)-bd_dom_sf"/>
</dbReference>
<evidence type="ECO:0000256" key="22">
    <source>
        <dbReference type="RuleBase" id="RU000363"/>
    </source>
</evidence>
<comment type="catalytic activity">
    <reaction evidence="19">
        <text>resolvin D2 + NAD(+) = 16-oxoresolvin D2 + NADH + H(+)</text>
        <dbReference type="Rhea" id="RHEA:53588"/>
        <dbReference type="ChEBI" id="CHEBI:15378"/>
        <dbReference type="ChEBI" id="CHEBI:57540"/>
        <dbReference type="ChEBI" id="CHEBI:57945"/>
        <dbReference type="ChEBI" id="CHEBI:133367"/>
        <dbReference type="ChEBI" id="CHEBI:137498"/>
    </reaction>
    <physiologicalReaction direction="left-to-right" evidence="19">
        <dbReference type="Rhea" id="RHEA:53589"/>
    </physiologicalReaction>
</comment>
<comment type="catalytic activity">
    <reaction evidence="17">
        <text>prostaglandin A1 + NAD(+) = 15-oxo-prostaglandin A1 + NADH + H(+)</text>
        <dbReference type="Rhea" id="RHEA:41263"/>
        <dbReference type="ChEBI" id="CHEBI:15378"/>
        <dbReference type="ChEBI" id="CHEBI:57398"/>
        <dbReference type="ChEBI" id="CHEBI:57540"/>
        <dbReference type="ChEBI" id="CHEBI:57945"/>
        <dbReference type="ChEBI" id="CHEBI:85072"/>
    </reaction>
    <physiologicalReaction direction="left-to-right" evidence="17">
        <dbReference type="Rhea" id="RHEA:41264"/>
    </physiologicalReaction>
</comment>
<comment type="catalytic activity">
    <reaction evidence="9">
        <text>prostaglandin E1 + NAD(+) = 15-oxoprostaglandin E1 + NADH + H(+)</text>
        <dbReference type="Rhea" id="RHEA:16477"/>
        <dbReference type="ChEBI" id="CHEBI:15378"/>
        <dbReference type="ChEBI" id="CHEBI:57397"/>
        <dbReference type="ChEBI" id="CHEBI:57401"/>
        <dbReference type="ChEBI" id="CHEBI:57540"/>
        <dbReference type="ChEBI" id="CHEBI:57945"/>
    </reaction>
    <physiologicalReaction direction="left-to-right" evidence="9">
        <dbReference type="Rhea" id="RHEA:16478"/>
    </physiologicalReaction>
</comment>
<evidence type="ECO:0000256" key="15">
    <source>
        <dbReference type="ARBA" id="ARBA00048393"/>
    </source>
</evidence>
<evidence type="ECO:0000256" key="1">
    <source>
        <dbReference type="ARBA" id="ARBA00006484"/>
    </source>
</evidence>
<dbReference type="SUPFAM" id="SSF51735">
    <property type="entry name" value="NAD(P)-binding Rossmann-fold domains"/>
    <property type="match status" value="1"/>
</dbReference>
<keyword evidence="2" id="KW-0560">Oxidoreductase</keyword>
<comment type="catalytic activity">
    <reaction evidence="14">
        <text>resolvin D1 + NAD(+) = 17-oxoresolvin D1 + NADH + H(+)</text>
        <dbReference type="Rhea" id="RHEA:50128"/>
        <dbReference type="ChEBI" id="CHEBI:15378"/>
        <dbReference type="ChEBI" id="CHEBI:57540"/>
        <dbReference type="ChEBI" id="CHEBI:57945"/>
        <dbReference type="ChEBI" id="CHEBI:132079"/>
        <dbReference type="ChEBI" id="CHEBI:132081"/>
    </reaction>
    <physiologicalReaction direction="left-to-right" evidence="14">
        <dbReference type="Rhea" id="RHEA:50129"/>
    </physiologicalReaction>
</comment>
<dbReference type="GO" id="GO:0047034">
    <property type="term" value="F:15-hydroxyicosatetraenoate dehydrogenase activity"/>
    <property type="evidence" value="ECO:0007669"/>
    <property type="project" value="UniProtKB-EC"/>
</dbReference>
<evidence type="ECO:0000256" key="20">
    <source>
        <dbReference type="ARBA" id="ARBA00049151"/>
    </source>
</evidence>
<keyword evidence="24" id="KW-1185">Reference proteome</keyword>
<evidence type="ECO:0000256" key="7">
    <source>
        <dbReference type="ARBA" id="ARBA00042026"/>
    </source>
</evidence>
<dbReference type="AlphaFoldDB" id="A0AAV4XUF2"/>
<dbReference type="InterPro" id="IPR002347">
    <property type="entry name" value="SDR_fam"/>
</dbReference>
<evidence type="ECO:0000256" key="2">
    <source>
        <dbReference type="ARBA" id="ARBA00023002"/>
    </source>
</evidence>
<dbReference type="GO" id="GO:0016404">
    <property type="term" value="F:15-hydroxyprostaglandin dehydrogenase (NAD+) activity"/>
    <property type="evidence" value="ECO:0007669"/>
    <property type="project" value="UniProtKB-EC"/>
</dbReference>
<dbReference type="InterPro" id="IPR020904">
    <property type="entry name" value="Sc_DH/Rdtase_CS"/>
</dbReference>
<dbReference type="Pfam" id="PF00106">
    <property type="entry name" value="adh_short"/>
    <property type="match status" value="1"/>
</dbReference>
<dbReference type="Gene3D" id="3.40.50.720">
    <property type="entry name" value="NAD(P)-binding Rossmann-like Domain"/>
    <property type="match status" value="1"/>
</dbReference>
<evidence type="ECO:0000256" key="12">
    <source>
        <dbReference type="ARBA" id="ARBA00048140"/>
    </source>
</evidence>
<evidence type="ECO:0000256" key="18">
    <source>
        <dbReference type="ARBA" id="ARBA00048739"/>
    </source>
</evidence>
<evidence type="ECO:0000256" key="10">
    <source>
        <dbReference type="ARBA" id="ARBA00047672"/>
    </source>
</evidence>
<evidence type="ECO:0000256" key="19">
    <source>
        <dbReference type="ARBA" id="ARBA00048921"/>
    </source>
</evidence>
<comment type="catalytic activity">
    <reaction evidence="11">
        <text>14-hydroxy-(4Z,7Z,10Z,12E,16Z,19Z)-docosahexaenoate + NAD(+) = 14-oxo-(4Z,7Z,10Z,12E,16Z,19Z)-docosahexaenoate + NADH + H(+)</text>
        <dbReference type="Rhea" id="RHEA:48952"/>
        <dbReference type="ChEBI" id="CHEBI:15378"/>
        <dbReference type="ChEBI" id="CHEBI:57540"/>
        <dbReference type="ChEBI" id="CHEBI:57945"/>
        <dbReference type="ChEBI" id="CHEBI:90866"/>
        <dbReference type="ChEBI" id="CHEBI:90867"/>
    </reaction>
    <physiologicalReaction direction="left-to-right" evidence="11">
        <dbReference type="Rhea" id="RHEA:48953"/>
    </physiologicalReaction>
</comment>
<evidence type="ECO:0000313" key="23">
    <source>
        <dbReference type="EMBL" id="GIY98681.1"/>
    </source>
</evidence>
<comment type="catalytic activity">
    <reaction evidence="13">
        <text>(11R)-hydroxy-(5Z,8Z,12E,14Z)-eicosatetraenoate + NAD(+) = 11-oxo-(5Z,8Z,12E,14Z)-eicosatetraenoate + NADH + H(+)</text>
        <dbReference type="Rhea" id="RHEA:48640"/>
        <dbReference type="ChEBI" id="CHEBI:15378"/>
        <dbReference type="ChEBI" id="CHEBI:57540"/>
        <dbReference type="ChEBI" id="CHEBI:57945"/>
        <dbReference type="ChEBI" id="CHEBI:78836"/>
        <dbReference type="ChEBI" id="CHEBI:90697"/>
    </reaction>
    <physiologicalReaction direction="left-to-right" evidence="13">
        <dbReference type="Rhea" id="RHEA:48641"/>
    </physiologicalReaction>
</comment>
<comment type="catalytic activity">
    <reaction evidence="15">
        <text>resolvin D2 + NAD(+) = 7-oxoresolvin D2 + NADH + H(+)</text>
        <dbReference type="Rhea" id="RHEA:53584"/>
        <dbReference type="ChEBI" id="CHEBI:15378"/>
        <dbReference type="ChEBI" id="CHEBI:57540"/>
        <dbReference type="ChEBI" id="CHEBI:57945"/>
        <dbReference type="ChEBI" id="CHEBI:133367"/>
        <dbReference type="ChEBI" id="CHEBI:137497"/>
    </reaction>
    <physiologicalReaction direction="left-to-right" evidence="15">
        <dbReference type="Rhea" id="RHEA:53585"/>
    </physiologicalReaction>
</comment>
<evidence type="ECO:0000256" key="9">
    <source>
        <dbReference type="ARBA" id="ARBA00047325"/>
    </source>
</evidence>
<comment type="caution">
    <text evidence="23">The sequence shown here is derived from an EMBL/GenBank/DDBJ whole genome shotgun (WGS) entry which is preliminary data.</text>
</comment>
<dbReference type="EC" id="1.1.1.232" evidence="4"/>
<comment type="similarity">
    <text evidence="1 22">Belongs to the short-chain dehydrogenases/reductases (SDR) family.</text>
</comment>
<evidence type="ECO:0000256" key="13">
    <source>
        <dbReference type="ARBA" id="ARBA00048144"/>
    </source>
</evidence>
<gene>
    <name evidence="23" type="primary">Hpgd</name>
    <name evidence="23" type="ORF">CEXT_100921</name>
</gene>
<evidence type="ECO:0000256" key="17">
    <source>
        <dbReference type="ARBA" id="ARBA00048611"/>
    </source>
</evidence>
<comment type="catalytic activity">
    <reaction evidence="10">
        <text>resolvin D1 + NAD(+) = 8-oxoresolvin D1 + NADH + H(+)</text>
        <dbReference type="Rhea" id="RHEA:50124"/>
        <dbReference type="ChEBI" id="CHEBI:15378"/>
        <dbReference type="ChEBI" id="CHEBI:57540"/>
        <dbReference type="ChEBI" id="CHEBI:57945"/>
        <dbReference type="ChEBI" id="CHEBI:132079"/>
        <dbReference type="ChEBI" id="CHEBI:132080"/>
    </reaction>
    <physiologicalReaction direction="left-to-right" evidence="10">
        <dbReference type="Rhea" id="RHEA:50125"/>
    </physiologicalReaction>
</comment>
<dbReference type="Proteomes" id="UP001054945">
    <property type="component" value="Unassembled WGS sequence"/>
</dbReference>
<comment type="catalytic activity">
    <reaction evidence="16">
        <text>lipoxin A4 + NAD(+) = 15-oxo-(5S,6R)-dihydroxy-(7E,9E,11Z,13E)-eicosatetraenoate + NADH + H(+)</text>
        <dbReference type="Rhea" id="RHEA:41572"/>
        <dbReference type="ChEBI" id="CHEBI:15378"/>
        <dbReference type="ChEBI" id="CHEBI:57540"/>
        <dbReference type="ChEBI" id="CHEBI:57945"/>
        <dbReference type="ChEBI" id="CHEBI:67026"/>
        <dbReference type="ChEBI" id="CHEBI:78311"/>
    </reaction>
    <physiologicalReaction direction="left-to-right" evidence="16">
        <dbReference type="Rhea" id="RHEA:41573"/>
    </physiologicalReaction>
</comment>
<evidence type="ECO:0000256" key="8">
    <source>
        <dbReference type="ARBA" id="ARBA00045705"/>
    </source>
</evidence>
<comment type="catalytic activity">
    <reaction evidence="20">
        <text>(15S)-hydroxy-(5Z,8Z,11Z,13E)-eicosatetraenoate + NAD(+) = 15-oxo-(5Z,8Z,11Z,13E)-eicosatetraenoate + NADH + H(+)</text>
        <dbReference type="Rhea" id="RHEA:23260"/>
        <dbReference type="ChEBI" id="CHEBI:15378"/>
        <dbReference type="ChEBI" id="CHEBI:57409"/>
        <dbReference type="ChEBI" id="CHEBI:57410"/>
        <dbReference type="ChEBI" id="CHEBI:57540"/>
        <dbReference type="ChEBI" id="CHEBI:57945"/>
        <dbReference type="EC" id="1.1.1.232"/>
    </reaction>
    <physiologicalReaction direction="left-to-right" evidence="20">
        <dbReference type="Rhea" id="RHEA:23261"/>
    </physiologicalReaction>
</comment>
<evidence type="ECO:0000256" key="4">
    <source>
        <dbReference type="ARBA" id="ARBA00039060"/>
    </source>
</evidence>